<protein>
    <submittedName>
        <fullName evidence="7">Y-family DNA polymerase</fullName>
    </submittedName>
</protein>
<evidence type="ECO:0000259" key="6">
    <source>
        <dbReference type="PROSITE" id="PS50173"/>
    </source>
</evidence>
<keyword evidence="2" id="KW-0227">DNA damage</keyword>
<evidence type="ECO:0000313" key="8">
    <source>
        <dbReference type="Proteomes" id="UP000309544"/>
    </source>
</evidence>
<comment type="similarity">
    <text evidence="1">Belongs to the DNA polymerase type-Y family.</text>
</comment>
<dbReference type="InterPro" id="IPR017961">
    <property type="entry name" value="DNA_pol_Y-fam_little_finger"/>
</dbReference>
<dbReference type="InterPro" id="IPR043502">
    <property type="entry name" value="DNA/RNA_pol_sf"/>
</dbReference>
<dbReference type="InterPro" id="IPR001126">
    <property type="entry name" value="UmuC"/>
</dbReference>
<dbReference type="Gene3D" id="3.30.1490.100">
    <property type="entry name" value="DNA polymerase, Y-family, little finger domain"/>
    <property type="match status" value="1"/>
</dbReference>
<dbReference type="InterPro" id="IPR036775">
    <property type="entry name" value="DNA_pol_Y-fam_lit_finger_sf"/>
</dbReference>
<dbReference type="EMBL" id="VDCI01000011">
    <property type="protein sequence ID" value="TNJ34205.1"/>
    <property type="molecule type" value="Genomic_DNA"/>
</dbReference>
<evidence type="ECO:0000256" key="5">
    <source>
        <dbReference type="ARBA" id="ARBA00023236"/>
    </source>
</evidence>
<dbReference type="Pfam" id="PF11799">
    <property type="entry name" value="IMS_C"/>
    <property type="match status" value="1"/>
</dbReference>
<evidence type="ECO:0000256" key="1">
    <source>
        <dbReference type="ARBA" id="ARBA00010945"/>
    </source>
</evidence>
<dbReference type="GO" id="GO:0042276">
    <property type="term" value="P:error-prone translesion synthesis"/>
    <property type="evidence" value="ECO:0007669"/>
    <property type="project" value="TreeGrafter"/>
</dbReference>
<proteinExistence type="inferred from homology"/>
<dbReference type="SUPFAM" id="SSF100879">
    <property type="entry name" value="Lesion bypass DNA polymerase (Y-family), little finger domain"/>
    <property type="match status" value="1"/>
</dbReference>
<keyword evidence="5" id="KW-0742">SOS response</keyword>
<dbReference type="InterPro" id="IPR050116">
    <property type="entry name" value="DNA_polymerase-Y"/>
</dbReference>
<dbReference type="Gene3D" id="3.40.1170.60">
    <property type="match status" value="1"/>
</dbReference>
<feature type="domain" description="UmuC" evidence="6">
    <location>
        <begin position="2"/>
        <end position="186"/>
    </location>
</feature>
<dbReference type="GO" id="GO:0006281">
    <property type="term" value="P:DNA repair"/>
    <property type="evidence" value="ECO:0007669"/>
    <property type="project" value="UniProtKB-KW"/>
</dbReference>
<evidence type="ECO:0000256" key="2">
    <source>
        <dbReference type="ARBA" id="ARBA00022763"/>
    </source>
</evidence>
<accession>A0A5C4RTC8</accession>
<dbReference type="GO" id="GO:0003684">
    <property type="term" value="F:damaged DNA binding"/>
    <property type="evidence" value="ECO:0007669"/>
    <property type="project" value="InterPro"/>
</dbReference>
<dbReference type="CDD" id="cd01700">
    <property type="entry name" value="PolY_Pol_V_umuC"/>
    <property type="match status" value="1"/>
</dbReference>
<name>A0A5C4RTC8_PROVB</name>
<dbReference type="Gene3D" id="3.30.70.270">
    <property type="match status" value="1"/>
</dbReference>
<dbReference type="GO" id="GO:0005829">
    <property type="term" value="C:cytosol"/>
    <property type="evidence" value="ECO:0007669"/>
    <property type="project" value="TreeGrafter"/>
</dbReference>
<comment type="caution">
    <text evidence="7">The sequence shown here is derived from an EMBL/GenBank/DDBJ whole genome shotgun (WGS) entry which is preliminary data.</text>
</comment>
<keyword evidence="4" id="KW-0234">DNA repair</keyword>
<dbReference type="SUPFAM" id="SSF56672">
    <property type="entry name" value="DNA/RNA polymerases"/>
    <property type="match status" value="1"/>
</dbReference>
<dbReference type="PANTHER" id="PTHR11076:SF34">
    <property type="entry name" value="PROTEIN UMUC"/>
    <property type="match status" value="1"/>
</dbReference>
<dbReference type="NCBIfam" id="NF002955">
    <property type="entry name" value="PRK03609.1"/>
    <property type="match status" value="1"/>
</dbReference>
<dbReference type="Pfam" id="PF00817">
    <property type="entry name" value="IMS"/>
    <property type="match status" value="1"/>
</dbReference>
<dbReference type="Pfam" id="PF13438">
    <property type="entry name" value="DUF4113"/>
    <property type="match status" value="1"/>
</dbReference>
<dbReference type="InterPro" id="IPR025188">
    <property type="entry name" value="DUF4113"/>
</dbReference>
<dbReference type="InterPro" id="IPR043128">
    <property type="entry name" value="Rev_trsase/Diguanyl_cyclase"/>
</dbReference>
<keyword evidence="8" id="KW-1185">Reference proteome</keyword>
<organism evidence="7 8">
    <name type="scientific">Prosthecochloris vibrioformis</name>
    <name type="common">Chlorobium vibrioforme</name>
    <dbReference type="NCBI Taxonomy" id="1098"/>
    <lineage>
        <taxon>Bacteria</taxon>
        <taxon>Pseudomonadati</taxon>
        <taxon>Chlorobiota</taxon>
        <taxon>Chlorobiia</taxon>
        <taxon>Chlorobiales</taxon>
        <taxon>Chlorobiaceae</taxon>
        <taxon>Prosthecochloris</taxon>
    </lineage>
</organism>
<evidence type="ECO:0000256" key="3">
    <source>
        <dbReference type="ARBA" id="ARBA00023199"/>
    </source>
</evidence>
<evidence type="ECO:0000256" key="4">
    <source>
        <dbReference type="ARBA" id="ARBA00023204"/>
    </source>
</evidence>
<gene>
    <name evidence="7" type="ORF">FGF68_10170</name>
</gene>
<keyword evidence="3" id="KW-0741">SOS mutagenesis</keyword>
<dbReference type="GO" id="GO:0003887">
    <property type="term" value="F:DNA-directed DNA polymerase activity"/>
    <property type="evidence" value="ECO:0007669"/>
    <property type="project" value="TreeGrafter"/>
</dbReference>
<sequence length="424" mass="47038">MFALVDCNNFYASCERVFNPALEQRPVVVLSNNDGCIIARSEEAKALGIEMGTPEFKCREFLREHNVAIFSSNYALYGDMSARVMTTLGELAPSIEIYSIDESFLDLTGFGRFDLEEFGRMVGKKVRQYTGIPVSIGIGPTKTLAKVANRLAKKTAGYNGICLLDSHKTIREALERTPVSGVWGIGRRWSHRLEQRGITTALGFSQVPATWVRKEMHLTGAKVQAELQGQSCLPLEEVQPSKKSICTSRSFGRNVRERDELAEAVSTFAARGAEKLRKAGSLASTVTVFAGTSPFEEPLRQYWATRTLTLLEPSQDTILLTAAADRLLDELFRPGYTYRKAGVLYSGLLPAGGSGANLSLFSETQGTRDPRHEKLMQVMDNLNRTYGRGTVRLAGESMEAWKPVQEHRSPCYTTRWSDIIEVKG</sequence>
<dbReference type="GO" id="GO:0009432">
    <property type="term" value="P:SOS response"/>
    <property type="evidence" value="ECO:0007669"/>
    <property type="project" value="UniProtKB-KW"/>
</dbReference>
<dbReference type="PANTHER" id="PTHR11076">
    <property type="entry name" value="DNA REPAIR POLYMERASE UMUC / TRANSFERASE FAMILY MEMBER"/>
    <property type="match status" value="1"/>
</dbReference>
<evidence type="ECO:0000313" key="7">
    <source>
        <dbReference type="EMBL" id="TNJ34205.1"/>
    </source>
</evidence>
<dbReference type="Proteomes" id="UP000309544">
    <property type="component" value="Unassembled WGS sequence"/>
</dbReference>
<dbReference type="AlphaFoldDB" id="A0A5C4RTC8"/>
<dbReference type="PROSITE" id="PS50173">
    <property type="entry name" value="UMUC"/>
    <property type="match status" value="1"/>
</dbReference>
<reference evidence="7 8" key="1">
    <citation type="submission" date="2019-05" db="EMBL/GenBank/DDBJ databases">
        <title>Draft Whole-Genome sequence of the green sulfur bacterium Prosthecochloris vibrioformis DSM 260.</title>
        <authorList>
            <person name="Meyer T.E."/>
            <person name="Kyndt J.A."/>
        </authorList>
    </citation>
    <scope>NUCLEOTIDE SEQUENCE [LARGE SCALE GENOMIC DNA]</scope>
    <source>
        <strain evidence="7 8">DSM 260</strain>
    </source>
</reference>